<evidence type="ECO:0000313" key="4">
    <source>
        <dbReference type="Proteomes" id="UP000076510"/>
    </source>
</evidence>
<sequence>MLNVLSAKVVAGALSLGILAPAAYTATTQDTADQPQVEVKQQLDEETKSKLDDIKGQVEDGTITRDEAKEKLDELGIRPPGRGGHHGGRGMEIDDETRQKLDDIRDQVKSGDLTEEEAKEKIADLGIEMPQRPDGMDEETHQKTHDIRDRYMAGMITKEEAQKELDELDVDFDLDKMPDPFADLDAATKKKAQAILKKAVEGTITREEAHEKLENLGVKMKGPRGGGDHGPDSSTKEGDQSEDKTDLDASQTSVTL</sequence>
<evidence type="ECO:0000256" key="1">
    <source>
        <dbReference type="SAM" id="MobiDB-lite"/>
    </source>
</evidence>
<comment type="caution">
    <text evidence="3">The sequence shown here is derived from an EMBL/GenBank/DDBJ whole genome shotgun (WGS) entry which is preliminary data.</text>
</comment>
<dbReference type="Proteomes" id="UP000076510">
    <property type="component" value="Unassembled WGS sequence"/>
</dbReference>
<reference evidence="4" key="1">
    <citation type="submission" date="2016-01" db="EMBL/GenBank/DDBJ databases">
        <title>Whole genome sequencing of Bhargavaea cecembensis T14.</title>
        <authorList>
            <person name="Hong K.W."/>
        </authorList>
    </citation>
    <scope>NUCLEOTIDE SEQUENCE [LARGE SCALE GENOMIC DNA]</scope>
    <source>
        <strain evidence="4">M19</strain>
    </source>
</reference>
<organism evidence="3 4">
    <name type="scientific">Rossellomorea marisflavi</name>
    <dbReference type="NCBI Taxonomy" id="189381"/>
    <lineage>
        <taxon>Bacteria</taxon>
        <taxon>Bacillati</taxon>
        <taxon>Bacillota</taxon>
        <taxon>Bacilli</taxon>
        <taxon>Bacillales</taxon>
        <taxon>Bacillaceae</taxon>
        <taxon>Rossellomorea</taxon>
    </lineage>
</organism>
<accession>A0A161SWR0</accession>
<proteinExistence type="predicted"/>
<gene>
    <name evidence="3" type="ORF">AV649_08760</name>
</gene>
<dbReference type="EMBL" id="LQQY01000045">
    <property type="protein sequence ID" value="KZE43923.1"/>
    <property type="molecule type" value="Genomic_DNA"/>
</dbReference>
<feature type="compositionally biased region" description="Basic and acidic residues" evidence="1">
    <location>
        <begin position="226"/>
        <end position="247"/>
    </location>
</feature>
<feature type="chain" id="PRO_5039320767" description="SHOCT domain-containing protein" evidence="2">
    <location>
        <begin position="26"/>
        <end position="256"/>
    </location>
</feature>
<feature type="region of interest" description="Disordered" evidence="1">
    <location>
        <begin position="74"/>
        <end position="99"/>
    </location>
</feature>
<feature type="signal peptide" evidence="2">
    <location>
        <begin position="1"/>
        <end position="25"/>
    </location>
</feature>
<feature type="region of interest" description="Disordered" evidence="1">
    <location>
        <begin position="212"/>
        <end position="256"/>
    </location>
</feature>
<dbReference type="RefSeq" id="WP_063191933.1">
    <property type="nucleotide sequence ID" value="NZ_JBDOCU010000005.1"/>
</dbReference>
<feature type="compositionally biased region" description="Basic and acidic residues" evidence="1">
    <location>
        <begin position="89"/>
        <end position="99"/>
    </location>
</feature>
<evidence type="ECO:0008006" key="5">
    <source>
        <dbReference type="Google" id="ProtNLM"/>
    </source>
</evidence>
<dbReference type="AlphaFoldDB" id="A0A161SWR0"/>
<dbReference type="OrthoDB" id="2875724at2"/>
<keyword evidence="2" id="KW-0732">Signal</keyword>
<name>A0A161SWR0_9BACI</name>
<evidence type="ECO:0000313" key="3">
    <source>
        <dbReference type="EMBL" id="KZE43923.1"/>
    </source>
</evidence>
<protein>
    <recommendedName>
        <fullName evidence="5">SHOCT domain-containing protein</fullName>
    </recommendedName>
</protein>
<evidence type="ECO:0000256" key="2">
    <source>
        <dbReference type="SAM" id="SignalP"/>
    </source>
</evidence>